<feature type="region of interest" description="Disordered" evidence="4">
    <location>
        <begin position="44"/>
        <end position="75"/>
    </location>
</feature>
<comment type="caution">
    <text evidence="7">The sequence shown here is derived from an EMBL/GenBank/DDBJ whole genome shotgun (WGS) entry which is preliminary data.</text>
</comment>
<dbReference type="PANTHER" id="PTHR34597">
    <property type="entry name" value="SLR1661 PROTEIN"/>
    <property type="match status" value="1"/>
</dbReference>
<evidence type="ECO:0000256" key="4">
    <source>
        <dbReference type="SAM" id="MobiDB-lite"/>
    </source>
</evidence>
<protein>
    <submittedName>
        <fullName evidence="7">ShlB/FhaC/HecB family hemolysin secretion/activation protein</fullName>
    </submittedName>
</protein>
<dbReference type="InterPro" id="IPR013686">
    <property type="entry name" value="Polypept-transport_assoc_ShlB"/>
</dbReference>
<evidence type="ECO:0000256" key="3">
    <source>
        <dbReference type="ARBA" id="ARBA00023237"/>
    </source>
</evidence>
<evidence type="ECO:0000256" key="1">
    <source>
        <dbReference type="ARBA" id="ARBA00022452"/>
    </source>
</evidence>
<keyword evidence="1" id="KW-1134">Transmembrane beta strand</keyword>
<dbReference type="EMBL" id="QXHD01000003">
    <property type="protein sequence ID" value="NEZ54862.1"/>
    <property type="molecule type" value="Genomic_DNA"/>
</dbReference>
<dbReference type="Gene3D" id="3.10.20.310">
    <property type="entry name" value="membrane protein fhac"/>
    <property type="match status" value="1"/>
</dbReference>
<evidence type="ECO:0000259" key="6">
    <source>
        <dbReference type="Pfam" id="PF08479"/>
    </source>
</evidence>
<dbReference type="GO" id="GO:0008320">
    <property type="term" value="F:protein transmembrane transporter activity"/>
    <property type="evidence" value="ECO:0007669"/>
    <property type="project" value="TreeGrafter"/>
</dbReference>
<feature type="domain" description="Haemolysin activator HlyB C-terminal" evidence="5">
    <location>
        <begin position="247"/>
        <end position="555"/>
    </location>
</feature>
<dbReference type="InterPro" id="IPR005565">
    <property type="entry name" value="Hemolysn_activator_HlyB_C"/>
</dbReference>
<sequence>MICNDSSCLVRTNTVVHSPPIVFAIFSCLAITSYGMPVTAQTVAPAQPAPPPNIPSPEEQSLPSPETIPEEVPSSPEEVQIEIEQPSVNPPNVLNLDVCPPLAETSELSFLATEIRVVGNTVLADQIAKQVDCYLGQEIRLSDLFNLRSRITKLYLDEGYITSGAFVPNNQDLTNGSVEIQVIEGEIEELQINGLDRLRKGYVSDRLARAMESPFRQQDLERGLQLLQVDPMLQRVNAELTAGNGPGKSLLILDLEEADTFGLSFAGDNYRSPSIGSEGINVGLSVSHPLGIGDRFNASYGRTEGLDLYDVSYSVPVNAQDGTLRLRASNSDSRIVQDAFRDIDIRSETTTLSAGFRQPLVRTPSEEFALGLDFDWKRSRSFILDDIPFSFSLGPEDGRSQVSAVRFYQDWVKRSQSQVLAARSQFSVGLDLFDATVNDSGIDGRFFIWLGQFQWIKQVSPRFLMLTRVGAQLTPDALLPIERFSLGGISTIRGYSQNQIVTDNAITSSIELRIPITKDPNKVQLTPFFEAGVGWNNEIPDPDPAFLASLGLGVRWAVSPWLSMRLDYGIPLVDVDNTGDSLQEDGLYFLLDYRPQF</sequence>
<dbReference type="GO" id="GO:0046819">
    <property type="term" value="P:protein secretion by the type V secretion system"/>
    <property type="evidence" value="ECO:0007669"/>
    <property type="project" value="TreeGrafter"/>
</dbReference>
<dbReference type="Pfam" id="PF08479">
    <property type="entry name" value="POTRA_2"/>
    <property type="match status" value="1"/>
</dbReference>
<evidence type="ECO:0000259" key="5">
    <source>
        <dbReference type="Pfam" id="PF03865"/>
    </source>
</evidence>
<dbReference type="Gene3D" id="2.40.160.50">
    <property type="entry name" value="membrane protein fhac: a member of the omp85/tpsb transporter family"/>
    <property type="match status" value="1"/>
</dbReference>
<evidence type="ECO:0000313" key="7">
    <source>
        <dbReference type="EMBL" id="NEZ54862.1"/>
    </source>
</evidence>
<evidence type="ECO:0000313" key="8">
    <source>
        <dbReference type="Proteomes" id="UP000481033"/>
    </source>
</evidence>
<keyword evidence="1" id="KW-0472">Membrane</keyword>
<accession>A0A6M0RGJ7</accession>
<dbReference type="AlphaFoldDB" id="A0A6M0RGJ7"/>
<dbReference type="Pfam" id="PF03865">
    <property type="entry name" value="ShlB"/>
    <property type="match status" value="1"/>
</dbReference>
<evidence type="ECO:0000256" key="2">
    <source>
        <dbReference type="ARBA" id="ARBA00022692"/>
    </source>
</evidence>
<organism evidence="7 8">
    <name type="scientific">Adonisia turfae CCMR0081</name>
    <dbReference type="NCBI Taxonomy" id="2292702"/>
    <lineage>
        <taxon>Bacteria</taxon>
        <taxon>Bacillati</taxon>
        <taxon>Cyanobacteriota</taxon>
        <taxon>Adonisia</taxon>
        <taxon>Adonisia turfae</taxon>
    </lineage>
</organism>
<feature type="domain" description="Polypeptide-transport-associated ShlB-type" evidence="6">
    <location>
        <begin position="111"/>
        <end position="185"/>
    </location>
</feature>
<dbReference type="PANTHER" id="PTHR34597:SF3">
    <property type="entry name" value="OUTER MEMBRANE TRANSPORTER CDIB"/>
    <property type="match status" value="1"/>
</dbReference>
<keyword evidence="3" id="KW-0998">Cell outer membrane</keyword>
<dbReference type="Proteomes" id="UP000481033">
    <property type="component" value="Unassembled WGS sequence"/>
</dbReference>
<name>A0A6M0RGJ7_9CYAN</name>
<gene>
    <name evidence="7" type="ORF">DXZ20_03985</name>
</gene>
<reference evidence="7 8" key="1">
    <citation type="journal article" date="2020" name="Microb. Ecol.">
        <title>Ecogenomics of the Marine Benthic Filamentous Cyanobacterium Adonisia.</title>
        <authorList>
            <person name="Walter J.M."/>
            <person name="Coutinho F.H."/>
            <person name="Leomil L."/>
            <person name="Hargreaves P.I."/>
            <person name="Campeao M.E."/>
            <person name="Vieira V.V."/>
            <person name="Silva B.S."/>
            <person name="Fistarol G.O."/>
            <person name="Salomon P.S."/>
            <person name="Sawabe T."/>
            <person name="Mino S."/>
            <person name="Hosokawa M."/>
            <person name="Miyashita H."/>
            <person name="Maruyama F."/>
            <person name="van Verk M.C."/>
            <person name="Dutilh B.E."/>
            <person name="Thompson C.C."/>
            <person name="Thompson F.L."/>
        </authorList>
    </citation>
    <scope>NUCLEOTIDE SEQUENCE [LARGE SCALE GENOMIC DNA]</scope>
    <source>
        <strain evidence="7 8">CCMR0081</strain>
    </source>
</reference>
<dbReference type="InterPro" id="IPR051544">
    <property type="entry name" value="TPS_OM_transporter"/>
</dbReference>
<proteinExistence type="predicted"/>
<keyword evidence="2" id="KW-0812">Transmembrane</keyword>
<feature type="compositionally biased region" description="Low complexity" evidence="4">
    <location>
        <begin position="56"/>
        <end position="75"/>
    </location>
</feature>
<keyword evidence="8" id="KW-1185">Reference proteome</keyword>
<dbReference type="GO" id="GO:0098046">
    <property type="term" value="C:type V protein secretion system complex"/>
    <property type="evidence" value="ECO:0007669"/>
    <property type="project" value="TreeGrafter"/>
</dbReference>